<evidence type="ECO:0000313" key="3">
    <source>
        <dbReference type="EMBL" id="WRT68196.1"/>
    </source>
</evidence>
<sequence length="303" mass="32596">MFSAIVAFAPVALLLCLRGVSAVTYDNEFASCVSNQYQPNNGFNSGSWSSASSCAAYCYDRNTENIYAAWDPQSGLCGCGTNSFTDSQTTLGNPGGCAAGSSYEVYIIHTTYDFLDCSNNYQFGGALYQSQSTDYYSIFQTCASYPYMAIYPAGNGIFAYACGSTLTQTSTQTCNINVNRLYSHPADATASSIARRSMNERRRLAEQESLKSWFCPKGLTPCALETDSASFECIDIKNELESCGGCIFGAFNPPGYANTTVPMGTDCSSIKGVALGHSSCVDGSCHFDCMKGWEVEGDQCVRI</sequence>
<dbReference type="GeneID" id="87957302"/>
<dbReference type="RefSeq" id="XP_062792936.1">
    <property type="nucleotide sequence ID" value="XM_062936885.1"/>
</dbReference>
<gene>
    <name evidence="3" type="ORF">IL334_005171</name>
</gene>
<accession>A0ABZ1D5E4</accession>
<feature type="signal peptide" evidence="1">
    <location>
        <begin position="1"/>
        <end position="22"/>
    </location>
</feature>
<name>A0ABZ1D5E4_9TREE</name>
<dbReference type="InterPro" id="IPR038955">
    <property type="entry name" value="PriA/CPL1_fungi"/>
</dbReference>
<dbReference type="Proteomes" id="UP001329825">
    <property type="component" value="Chromosome 7"/>
</dbReference>
<dbReference type="PANTHER" id="PTHR35192">
    <property type="entry name" value="PROTEIN, PUTATIVE-RELATED"/>
    <property type="match status" value="1"/>
</dbReference>
<keyword evidence="4" id="KW-1185">Reference proteome</keyword>
<organism evidence="3 4">
    <name type="scientific">Kwoniella shivajii</name>
    <dbReference type="NCBI Taxonomy" id="564305"/>
    <lineage>
        <taxon>Eukaryota</taxon>
        <taxon>Fungi</taxon>
        <taxon>Dikarya</taxon>
        <taxon>Basidiomycota</taxon>
        <taxon>Agaricomycotina</taxon>
        <taxon>Tremellomycetes</taxon>
        <taxon>Tremellales</taxon>
        <taxon>Cryptococcaceae</taxon>
        <taxon>Kwoniella</taxon>
    </lineage>
</organism>
<feature type="chain" id="PRO_5045467124" description="Protein CPL1-like domain-containing protein" evidence="1">
    <location>
        <begin position="23"/>
        <end position="303"/>
    </location>
</feature>
<dbReference type="PANTHER" id="PTHR35192:SF2">
    <property type="entry name" value="APPLE DOMAIN-CONTAINING PROTEIN"/>
    <property type="match status" value="1"/>
</dbReference>
<evidence type="ECO:0000313" key="4">
    <source>
        <dbReference type="Proteomes" id="UP001329825"/>
    </source>
</evidence>
<evidence type="ECO:0000259" key="2">
    <source>
        <dbReference type="Pfam" id="PF21671"/>
    </source>
</evidence>
<proteinExistence type="predicted"/>
<evidence type="ECO:0000256" key="1">
    <source>
        <dbReference type="SAM" id="SignalP"/>
    </source>
</evidence>
<keyword evidence="1" id="KW-0732">Signal</keyword>
<dbReference type="EMBL" id="CP141887">
    <property type="protein sequence ID" value="WRT68196.1"/>
    <property type="molecule type" value="Genomic_DNA"/>
</dbReference>
<dbReference type="Pfam" id="PF21671">
    <property type="entry name" value="CPL1-like"/>
    <property type="match status" value="1"/>
</dbReference>
<reference evidence="3 4" key="1">
    <citation type="submission" date="2024-01" db="EMBL/GenBank/DDBJ databases">
        <title>Comparative genomics of Cryptococcus and Kwoniella reveals pathogenesis evolution and contrasting modes of karyotype evolution via chromosome fusion or intercentromeric recombination.</title>
        <authorList>
            <person name="Coelho M.A."/>
            <person name="David-Palma M."/>
            <person name="Shea T."/>
            <person name="Bowers K."/>
            <person name="McGinley-Smith S."/>
            <person name="Mohammad A.W."/>
            <person name="Gnirke A."/>
            <person name="Yurkov A.M."/>
            <person name="Nowrousian M."/>
            <person name="Sun S."/>
            <person name="Cuomo C.A."/>
            <person name="Heitman J."/>
        </authorList>
    </citation>
    <scope>NUCLEOTIDE SEQUENCE [LARGE SCALE GENOMIC DNA]</scope>
    <source>
        <strain evidence="3">CBS 11374</strain>
    </source>
</reference>
<protein>
    <recommendedName>
        <fullName evidence="2">Protein CPL1-like domain-containing protein</fullName>
    </recommendedName>
</protein>
<feature type="domain" description="Protein CPL1-like" evidence="2">
    <location>
        <begin position="231"/>
        <end position="300"/>
    </location>
</feature>
<dbReference type="InterPro" id="IPR048661">
    <property type="entry name" value="CPL1-like"/>
</dbReference>